<evidence type="ECO:0000313" key="1">
    <source>
        <dbReference type="EMBL" id="CAG7719352.1"/>
    </source>
</evidence>
<comment type="caution">
    <text evidence="1">The sequence shown here is derived from an EMBL/GenBank/DDBJ whole genome shotgun (WGS) entry which is preliminary data.</text>
</comment>
<gene>
    <name evidence="1" type="ORF">AFUS01_LOCUS8683</name>
</gene>
<name>A0A8J2JJA0_9HEXA</name>
<dbReference type="OrthoDB" id="7617259at2759"/>
<evidence type="ECO:0000313" key="2">
    <source>
        <dbReference type="Proteomes" id="UP000708208"/>
    </source>
</evidence>
<reference evidence="1" key="1">
    <citation type="submission" date="2021-06" db="EMBL/GenBank/DDBJ databases">
        <authorList>
            <person name="Hodson N. C."/>
            <person name="Mongue J. A."/>
            <person name="Jaron S. K."/>
        </authorList>
    </citation>
    <scope>NUCLEOTIDE SEQUENCE</scope>
</reference>
<organism evidence="1 2">
    <name type="scientific">Allacma fusca</name>
    <dbReference type="NCBI Taxonomy" id="39272"/>
    <lineage>
        <taxon>Eukaryota</taxon>
        <taxon>Metazoa</taxon>
        <taxon>Ecdysozoa</taxon>
        <taxon>Arthropoda</taxon>
        <taxon>Hexapoda</taxon>
        <taxon>Collembola</taxon>
        <taxon>Symphypleona</taxon>
        <taxon>Sminthuridae</taxon>
        <taxon>Allacma</taxon>
    </lineage>
</organism>
<accession>A0A8J2JJA0</accession>
<dbReference type="AlphaFoldDB" id="A0A8J2JJA0"/>
<sequence>MPGIGKSETARMYVSKWKADYANFIWINAKTPDLIDQSFSRVSQQYKLTFNNLEMPKKDTKSLAREVYKKLCQLRLLIVFDGAHSWDSEDGIQEFLPMDIKTGWKTPDIIVTSRNRIWKNMNVIEVEDLCFEDCHQLLSRLLNSHAHTDTWILSFLVYWRYGGLPIVAQQFVLNYERSSQSQISMCKKYFDALCNYKNFLNTPVWETELQSKIFRLLEDMFQELTTFRNAEKSYDTSSKVDVKPYINNGLALANQEYLDQNDEERAKLLAEVEKLAQFDSEFNSEPTDFRATTFKSINKGQINANQSLNLLSIMLLR</sequence>
<evidence type="ECO:0008006" key="3">
    <source>
        <dbReference type="Google" id="ProtNLM"/>
    </source>
</evidence>
<dbReference type="Proteomes" id="UP000708208">
    <property type="component" value="Unassembled WGS sequence"/>
</dbReference>
<keyword evidence="2" id="KW-1185">Reference proteome</keyword>
<protein>
    <recommendedName>
        <fullName evidence="3">NB-ARC domain-containing protein</fullName>
    </recommendedName>
</protein>
<dbReference type="EMBL" id="CAJVCH010060714">
    <property type="protein sequence ID" value="CAG7719352.1"/>
    <property type="molecule type" value="Genomic_DNA"/>
</dbReference>
<proteinExistence type="predicted"/>